<dbReference type="GO" id="GO:0042765">
    <property type="term" value="C:GPI-anchor transamidase complex"/>
    <property type="evidence" value="ECO:0007669"/>
    <property type="project" value="InterPro"/>
</dbReference>
<evidence type="ECO:0000313" key="2">
    <source>
        <dbReference type="EMBL" id="ULT89363.1"/>
    </source>
</evidence>
<keyword evidence="1" id="KW-0472">Membrane</keyword>
<gene>
    <name evidence="2" type="ORF">L3Y34_008080</name>
</gene>
<dbReference type="EMBL" id="CP090895">
    <property type="protein sequence ID" value="ULT89363.1"/>
    <property type="molecule type" value="Genomic_DNA"/>
</dbReference>
<feature type="transmembrane region" description="Helical" evidence="1">
    <location>
        <begin position="485"/>
        <end position="511"/>
    </location>
</feature>
<dbReference type="InterPro" id="IPR007245">
    <property type="entry name" value="PIG-T"/>
</dbReference>
<reference evidence="2 3" key="1">
    <citation type="submission" date="2022-02" db="EMBL/GenBank/DDBJ databases">
        <title>Chromosome-level reference genomes for two strains of Caenorhabditis briggsae: an improved platform for comparative genomics.</title>
        <authorList>
            <person name="Stevens L."/>
            <person name="Andersen E.C."/>
        </authorList>
    </citation>
    <scope>NUCLEOTIDE SEQUENCE [LARGE SCALE GENOMIC DNA]</scope>
    <source>
        <strain evidence="2">QX1410_ONT</strain>
        <tissue evidence="2">Whole-organism</tissue>
    </source>
</reference>
<evidence type="ECO:0000313" key="3">
    <source>
        <dbReference type="Proteomes" id="UP000827892"/>
    </source>
</evidence>
<organism evidence="2 3">
    <name type="scientific">Caenorhabditis briggsae</name>
    <dbReference type="NCBI Taxonomy" id="6238"/>
    <lineage>
        <taxon>Eukaryota</taxon>
        <taxon>Metazoa</taxon>
        <taxon>Ecdysozoa</taxon>
        <taxon>Nematoda</taxon>
        <taxon>Chromadorea</taxon>
        <taxon>Rhabditida</taxon>
        <taxon>Rhabditina</taxon>
        <taxon>Rhabditomorpha</taxon>
        <taxon>Rhabditoidea</taxon>
        <taxon>Rhabditidae</taxon>
        <taxon>Peloderinae</taxon>
        <taxon>Caenorhabditis</taxon>
    </lineage>
</organism>
<feature type="transmembrane region" description="Helical" evidence="1">
    <location>
        <begin position="523"/>
        <end position="540"/>
    </location>
</feature>
<dbReference type="GO" id="GO:0016255">
    <property type="term" value="P:attachment of GPI anchor to protein"/>
    <property type="evidence" value="ECO:0007669"/>
    <property type="project" value="InterPro"/>
</dbReference>
<protein>
    <recommendedName>
        <fullName evidence="4">GPI transamidase component PIG-T</fullName>
    </recommendedName>
</protein>
<proteinExistence type="predicted"/>
<keyword evidence="1" id="KW-1133">Transmembrane helix</keyword>
<dbReference type="PANTHER" id="PTHR12959:SF11">
    <property type="entry name" value="GPI TRANSAMIDASE COMPONENT PIG-T"/>
    <property type="match status" value="1"/>
</dbReference>
<evidence type="ECO:0008006" key="4">
    <source>
        <dbReference type="Google" id="ProtNLM"/>
    </source>
</evidence>
<dbReference type="Proteomes" id="UP000827892">
    <property type="component" value="Chromosome V"/>
</dbReference>
<keyword evidence="1" id="KW-0812">Transmembrane</keyword>
<evidence type="ECO:0000256" key="1">
    <source>
        <dbReference type="SAM" id="Phobius"/>
    </source>
</evidence>
<dbReference type="PANTHER" id="PTHR12959">
    <property type="entry name" value="GPI TRANSAMIDASE COMPONENT PIG-T-RELATED"/>
    <property type="match status" value="1"/>
</dbReference>
<dbReference type="AlphaFoldDB" id="A0AAE9D104"/>
<dbReference type="Pfam" id="PF04113">
    <property type="entry name" value="Gpi16"/>
    <property type="match status" value="2"/>
</dbReference>
<name>A0AAE9D104_CAEBR</name>
<accession>A0AAE9D104</accession>
<sequence length="563" mass="63727">MFNYCSSNTTCLSFYVYLTYEKTTTGLYPFVEMRELIGSLLVLVSFAYGLIEHFDEKVTLTPVRNNELRVDFRFNSDRRFDSRTEVNDFLTFPRIIQELLNRYTVHKLTVTMAHGRWNLDEWGLPPQPSAPAGAQVFAEFEADGEKDANERMKFLVEALNGVLCTSISHIKVVTAPDFVVLENHKNQKRNILKRYGVLSGETTCTENLTRLRKLLACKENGLSTLLHPSKLYNSVYHSSHLVIEQQCEKIQCEAKMEVGVTVVTRNPSQKGQRPWSFADVFDRKLGSQCKIARSSQIDIIGPSGEITTTDIRNLTAISGADPFDVSIPTAAIAQKRSVVKAWSSQGGFEQQHGMLTVHITNDYSASKIQVTQIIPCYVHLRYSRIHWKCDKGGNPTIVKVLKNSKGSEAPTLLQYKMSLSAGQTCELIIPFDKHLLRLEQYPPDANHGMHIPASSVFVEKSQFSYSIHSNAILVLLPVPDFSMPFNVICFVATAFALVFGPIQLYSTLWLAPVVKKSQWGRKVHRAILLVIIVFCLYAHMMDINLNEVRRGIETYFEKLNELK</sequence>